<keyword evidence="1 7" id="KW-0489">Methyltransferase</keyword>
<dbReference type="InterPro" id="IPR016461">
    <property type="entry name" value="COMT-like"/>
</dbReference>
<dbReference type="SUPFAM" id="SSF46785">
    <property type="entry name" value="Winged helix' DNA-binding domain"/>
    <property type="match status" value="1"/>
</dbReference>
<dbReference type="GO" id="GO:0008171">
    <property type="term" value="F:O-methyltransferase activity"/>
    <property type="evidence" value="ECO:0007669"/>
    <property type="project" value="InterPro"/>
</dbReference>
<dbReference type="EMBL" id="SWLB01000025">
    <property type="protein sequence ID" value="KAF3322482.1"/>
    <property type="molecule type" value="Genomic_DNA"/>
</dbReference>
<dbReference type="InterPro" id="IPR036390">
    <property type="entry name" value="WH_DNA-bd_sf"/>
</dbReference>
<dbReference type="Proteomes" id="UP000623129">
    <property type="component" value="Unassembled WGS sequence"/>
</dbReference>
<dbReference type="InterPro" id="IPR036388">
    <property type="entry name" value="WH-like_DNA-bd_sf"/>
</dbReference>
<dbReference type="GO" id="GO:0046983">
    <property type="term" value="F:protein dimerization activity"/>
    <property type="evidence" value="ECO:0007669"/>
    <property type="project" value="InterPro"/>
</dbReference>
<gene>
    <name evidence="7" type="ORF">FCM35_KLT13623</name>
</gene>
<evidence type="ECO:0000259" key="6">
    <source>
        <dbReference type="Pfam" id="PF08100"/>
    </source>
</evidence>
<feature type="compositionally biased region" description="Polar residues" evidence="4">
    <location>
        <begin position="374"/>
        <end position="383"/>
    </location>
</feature>
<feature type="domain" description="O-methyltransferase C-terminal" evidence="5">
    <location>
        <begin position="132"/>
        <end position="318"/>
    </location>
</feature>
<protein>
    <submittedName>
        <fullName evidence="7">Trans-resveratrol di-O-methyltransferase-like protein</fullName>
    </submittedName>
</protein>
<dbReference type="SUPFAM" id="SSF53335">
    <property type="entry name" value="S-adenosyl-L-methionine-dependent methyltransferases"/>
    <property type="match status" value="1"/>
</dbReference>
<evidence type="ECO:0000313" key="8">
    <source>
        <dbReference type="Proteomes" id="UP000623129"/>
    </source>
</evidence>
<feature type="domain" description="O-methyltransferase dimerisation" evidence="6">
    <location>
        <begin position="12"/>
        <end position="88"/>
    </location>
</feature>
<keyword evidence="8" id="KW-1185">Reference proteome</keyword>
<dbReference type="GO" id="GO:0032259">
    <property type="term" value="P:methylation"/>
    <property type="evidence" value="ECO:0007669"/>
    <property type="project" value="UniProtKB-KW"/>
</dbReference>
<dbReference type="PROSITE" id="PS51683">
    <property type="entry name" value="SAM_OMT_II"/>
    <property type="match status" value="1"/>
</dbReference>
<reference evidence="7" key="1">
    <citation type="submission" date="2020-01" db="EMBL/GenBank/DDBJ databases">
        <title>Genome sequence of Kobresia littledalei, the first chromosome-level genome in the family Cyperaceae.</title>
        <authorList>
            <person name="Qu G."/>
        </authorList>
    </citation>
    <scope>NUCLEOTIDE SEQUENCE</scope>
    <source>
        <strain evidence="7">C.B.Clarke</strain>
        <tissue evidence="7">Leaf</tissue>
    </source>
</reference>
<dbReference type="Gene3D" id="3.40.50.150">
    <property type="entry name" value="Vaccinia Virus protein VP39"/>
    <property type="match status" value="1"/>
</dbReference>
<dbReference type="InterPro" id="IPR029063">
    <property type="entry name" value="SAM-dependent_MTases_sf"/>
</dbReference>
<proteinExistence type="predicted"/>
<dbReference type="Pfam" id="PF08100">
    <property type="entry name" value="Dimerisation"/>
    <property type="match status" value="1"/>
</dbReference>
<keyword evidence="2 7" id="KW-0808">Transferase</keyword>
<dbReference type="AlphaFoldDB" id="A0A833V3M4"/>
<dbReference type="PANTHER" id="PTHR11746">
    <property type="entry name" value="O-METHYLTRANSFERASE"/>
    <property type="match status" value="1"/>
</dbReference>
<keyword evidence="3" id="KW-0949">S-adenosyl-L-methionine</keyword>
<evidence type="ECO:0000313" key="7">
    <source>
        <dbReference type="EMBL" id="KAF3322482.1"/>
    </source>
</evidence>
<evidence type="ECO:0000256" key="1">
    <source>
        <dbReference type="ARBA" id="ARBA00022603"/>
    </source>
</evidence>
<dbReference type="InterPro" id="IPR012967">
    <property type="entry name" value="COMT_dimerisation"/>
</dbReference>
<organism evidence="7 8">
    <name type="scientific">Carex littledalei</name>
    <dbReference type="NCBI Taxonomy" id="544730"/>
    <lineage>
        <taxon>Eukaryota</taxon>
        <taxon>Viridiplantae</taxon>
        <taxon>Streptophyta</taxon>
        <taxon>Embryophyta</taxon>
        <taxon>Tracheophyta</taxon>
        <taxon>Spermatophyta</taxon>
        <taxon>Magnoliopsida</taxon>
        <taxon>Liliopsida</taxon>
        <taxon>Poales</taxon>
        <taxon>Cyperaceae</taxon>
        <taxon>Cyperoideae</taxon>
        <taxon>Cariceae</taxon>
        <taxon>Carex</taxon>
        <taxon>Carex subgen. Euthyceras</taxon>
    </lineage>
</organism>
<feature type="compositionally biased region" description="Basic and acidic residues" evidence="4">
    <location>
        <begin position="430"/>
        <end position="440"/>
    </location>
</feature>
<sequence length="440" mass="48833">MDLTSVLNESLTYISSFALRCAVDLDISGRIQAYGRPMPLNELARSIPISPEKDMMLGRLMALLVQKEVFAQDEAGYVLTPFSKLILTERSNMGAFVRFITEPVLTELICTMSKWFKDGGAGSTVSMMANDGKKFWDLLRENSEFGNLFNEGLASHSKQVIGDLVKCYPHIFDGLHSLVDVGGGTGSAAKIIADAFPSLKCTVLDLPHVVAKALEDDSFNVVAGDMFEKIPPADAIFLKNVLHDWCDEDCVRILKRCKEAIEPRKDGSKVIVVDIIQDFENNNPKATETGFLFDILMMCCHGAKERNKQEWHDLILGADQTTGRRKSRRQSQIIIPVAETPVAVSIVADTFLMTAQRKQGVTNTKANQEHENQNRTGKTSTNKNKQKAHEWCISTLNTKRQRGASTSNGTGKVRPKKPVTPQSHRNTQHKAKEISKPANQ</sequence>
<feature type="region of interest" description="Disordered" evidence="4">
    <location>
        <begin position="359"/>
        <end position="440"/>
    </location>
</feature>
<evidence type="ECO:0000256" key="4">
    <source>
        <dbReference type="SAM" id="MobiDB-lite"/>
    </source>
</evidence>
<evidence type="ECO:0000256" key="2">
    <source>
        <dbReference type="ARBA" id="ARBA00022679"/>
    </source>
</evidence>
<evidence type="ECO:0000256" key="3">
    <source>
        <dbReference type="ARBA" id="ARBA00022691"/>
    </source>
</evidence>
<evidence type="ECO:0000259" key="5">
    <source>
        <dbReference type="Pfam" id="PF00891"/>
    </source>
</evidence>
<dbReference type="Pfam" id="PF00891">
    <property type="entry name" value="Methyltransf_2"/>
    <property type="match status" value="1"/>
</dbReference>
<comment type="caution">
    <text evidence="7">The sequence shown here is derived from an EMBL/GenBank/DDBJ whole genome shotgun (WGS) entry which is preliminary data.</text>
</comment>
<dbReference type="Gene3D" id="1.10.10.10">
    <property type="entry name" value="Winged helix-like DNA-binding domain superfamily/Winged helix DNA-binding domain"/>
    <property type="match status" value="1"/>
</dbReference>
<feature type="compositionally biased region" description="Polar residues" evidence="4">
    <location>
        <begin position="394"/>
        <end position="410"/>
    </location>
</feature>
<dbReference type="InterPro" id="IPR001077">
    <property type="entry name" value="COMT_C"/>
</dbReference>
<accession>A0A833V3M4</accession>
<dbReference type="OrthoDB" id="740093at2759"/>
<name>A0A833V3M4_9POAL</name>